<dbReference type="Proteomes" id="UP000183815">
    <property type="component" value="Unassembled WGS sequence"/>
</dbReference>
<evidence type="ECO:0000256" key="1">
    <source>
        <dbReference type="ARBA" id="ARBA00005958"/>
    </source>
</evidence>
<dbReference type="SUPFAM" id="SSF158436">
    <property type="entry name" value="Ta0600-like"/>
    <property type="match status" value="1"/>
</dbReference>
<dbReference type="AlphaFoldDB" id="A0A1J5TP25"/>
<sequence>MSADNTIEELASVIRDSIIDDPSVPRNIRANVDKSLSEYLLNKNDDVDMRIYSTLSVFEEQTGDPNLPQHSRTKLFEFINALESIVQKYKN</sequence>
<evidence type="ECO:0000313" key="3">
    <source>
        <dbReference type="Proteomes" id="UP000183815"/>
    </source>
</evidence>
<dbReference type="EMBL" id="MIYU01000008">
    <property type="protein sequence ID" value="OIR18000.1"/>
    <property type="molecule type" value="Genomic_DNA"/>
</dbReference>
<protein>
    <submittedName>
        <fullName evidence="2">Uncharacterized protein</fullName>
    </submittedName>
</protein>
<dbReference type="Pfam" id="PF03685">
    <property type="entry name" value="UPF0147"/>
    <property type="match status" value="1"/>
</dbReference>
<comment type="caution">
    <text evidence="2">The sequence shown here is derived from an EMBL/GenBank/DDBJ whole genome shotgun (WGS) entry which is preliminary data.</text>
</comment>
<evidence type="ECO:0000313" key="2">
    <source>
        <dbReference type="EMBL" id="OIR18000.1"/>
    </source>
</evidence>
<dbReference type="InterPro" id="IPR005354">
    <property type="entry name" value="UPF0147"/>
</dbReference>
<proteinExistence type="inferred from homology"/>
<dbReference type="InterPro" id="IPR023130">
    <property type="entry name" value="Ta0600-like_sf"/>
</dbReference>
<comment type="similarity">
    <text evidence="1">Belongs to the UPF0147 family.</text>
</comment>
<accession>A0A1J5TP25</accession>
<name>A0A1J5TP25_9ARCH</name>
<reference evidence="2 3" key="1">
    <citation type="submission" date="2016-08" db="EMBL/GenBank/DDBJ databases">
        <title>New Insights into Marine Group III Euryarchaeota, from dark to light.</title>
        <authorList>
            <person name="Haro-Moreno J.M."/>
            <person name="Rodriguez-Valera F."/>
            <person name="Lopez-Garcia P."/>
            <person name="Moreira D."/>
            <person name="Martin-Cuadrado A.B."/>
        </authorList>
    </citation>
    <scope>NUCLEOTIDE SEQUENCE [LARGE SCALE GENOMIC DNA]</scope>
    <source>
        <strain evidence="2">CG-Bathy1</strain>
    </source>
</reference>
<dbReference type="Gene3D" id="1.20.1440.50">
    <property type="entry name" value="Ta0600-like"/>
    <property type="match status" value="1"/>
</dbReference>
<gene>
    <name evidence="2" type="ORF">BEU04_04670</name>
</gene>
<organism evidence="2 3">
    <name type="scientific">Marine Group III euryarchaeote CG-Bathy1</name>
    <dbReference type="NCBI Taxonomy" id="1889001"/>
    <lineage>
        <taxon>Archaea</taxon>
        <taxon>Methanobacteriati</taxon>
        <taxon>Thermoplasmatota</taxon>
        <taxon>Thermoplasmata</taxon>
        <taxon>Candidatus Thermoprofundales</taxon>
    </lineage>
</organism>